<feature type="transmembrane region" description="Helical" evidence="1">
    <location>
        <begin position="88"/>
        <end position="108"/>
    </location>
</feature>
<sequence length="193" mass="21091">MAKKRVDHIVLSNRVVRIGHEVYPLANISRVQTLRVVWGGRFATLYPLRQIIVVGLVAGVIVGAAVLVPPELPPDVSSDIEEAARQFASVVAVAAGVWMAFWLMVLLYRLLIRRRRYALVIETAGTQSTALTGTDPTEIQRIKNVIVGAIENPPPHEIPVQVHGDIVMGNKAGRDHVGGNQYNQSGSGNRMFT</sequence>
<keyword evidence="1" id="KW-1133">Transmembrane helix</keyword>
<keyword evidence="1" id="KW-0812">Transmembrane</keyword>
<dbReference type="Proteomes" id="UP000472335">
    <property type="component" value="Unassembled WGS sequence"/>
</dbReference>
<evidence type="ECO:0000256" key="1">
    <source>
        <dbReference type="SAM" id="Phobius"/>
    </source>
</evidence>
<accession>A0A6G4VCT6</accession>
<dbReference type="Pfam" id="PF19744">
    <property type="entry name" value="DUF6232"/>
    <property type="match status" value="1"/>
</dbReference>
<organism evidence="2 3">
    <name type="scientific">Streptomyces scabichelini</name>
    <dbReference type="NCBI Taxonomy" id="2711217"/>
    <lineage>
        <taxon>Bacteria</taxon>
        <taxon>Bacillati</taxon>
        <taxon>Actinomycetota</taxon>
        <taxon>Actinomycetes</taxon>
        <taxon>Kitasatosporales</taxon>
        <taxon>Streptomycetaceae</taxon>
        <taxon>Streptomyces</taxon>
    </lineage>
</organism>
<dbReference type="InterPro" id="IPR045629">
    <property type="entry name" value="DUF6232"/>
</dbReference>
<dbReference type="AlphaFoldDB" id="A0A6G4VCT6"/>
<feature type="transmembrane region" description="Helical" evidence="1">
    <location>
        <begin position="51"/>
        <end position="68"/>
    </location>
</feature>
<comment type="caution">
    <text evidence="2">The sequence shown here is derived from an EMBL/GenBank/DDBJ whole genome shotgun (WGS) entry which is preliminary data.</text>
</comment>
<dbReference type="EMBL" id="JAAKZY010000121">
    <property type="protein sequence ID" value="NGO11948.1"/>
    <property type="molecule type" value="Genomic_DNA"/>
</dbReference>
<evidence type="ECO:0000313" key="3">
    <source>
        <dbReference type="Proteomes" id="UP000472335"/>
    </source>
</evidence>
<keyword evidence="1" id="KW-0472">Membrane</keyword>
<gene>
    <name evidence="2" type="ORF">G5C60_31180</name>
</gene>
<name>A0A6G4VCT6_9ACTN</name>
<dbReference type="RefSeq" id="WP_165264350.1">
    <property type="nucleotide sequence ID" value="NZ_JAAKZY010000121.1"/>
</dbReference>
<evidence type="ECO:0000313" key="2">
    <source>
        <dbReference type="EMBL" id="NGO11948.1"/>
    </source>
</evidence>
<proteinExistence type="predicted"/>
<protein>
    <submittedName>
        <fullName evidence="2">Uncharacterized protein</fullName>
    </submittedName>
</protein>
<keyword evidence="3" id="KW-1185">Reference proteome</keyword>
<reference evidence="2 3" key="1">
    <citation type="submission" date="2020-02" db="EMBL/GenBank/DDBJ databases">
        <title>Whole-genome analyses of novel actinobacteria.</title>
        <authorList>
            <person name="Sahin N."/>
            <person name="Gencbay T."/>
        </authorList>
    </citation>
    <scope>NUCLEOTIDE SEQUENCE [LARGE SCALE GENOMIC DNA]</scope>
    <source>
        <strain evidence="2 3">HC44</strain>
    </source>
</reference>